<feature type="compositionally biased region" description="Polar residues" evidence="1">
    <location>
        <begin position="202"/>
        <end position="227"/>
    </location>
</feature>
<reference evidence="4" key="1">
    <citation type="submission" date="2025-08" db="UniProtKB">
        <authorList>
            <consortium name="RefSeq"/>
        </authorList>
    </citation>
    <scope>IDENTIFICATION</scope>
</reference>
<evidence type="ECO:0000256" key="2">
    <source>
        <dbReference type="SAM" id="Phobius"/>
    </source>
</evidence>
<sequence>MRCEPKLSGARLTQTMWLKTLTSIFLLTLTNAVEHYKLVELVFPYHLLVNLLINNFVCVCCSHREIHFFWDFIWKLATALSQLNVYCFQVKLALDTFMIFKQIVDHFQTQPMKRLHKVNHHDSVTTYLEPRPSIHKSAHPNHIDAKVTETFLAHKIFSLNLGKSSKKMQRNFKTSESDTFGGFDFSKVKLNSSGSRGELRETSSQGVKDSQVGSWGQSPPSNSPRYRTSSGGSPAQTSSSLLKPARLSFSPPESVQSPSTSETSLSQTLFYSSTPRVVYVQIPSAVAEQGYLKLVCYLFTLVIVYIIYNEYRISKMYGTGHT</sequence>
<keyword evidence="2" id="KW-1133">Transmembrane helix</keyword>
<dbReference type="Proteomes" id="UP000079169">
    <property type="component" value="Unplaced"/>
</dbReference>
<evidence type="ECO:0000313" key="3">
    <source>
        <dbReference type="Proteomes" id="UP000079169"/>
    </source>
</evidence>
<feature type="compositionally biased region" description="Low complexity" evidence="1">
    <location>
        <begin position="228"/>
        <end position="239"/>
    </location>
</feature>
<protein>
    <submittedName>
        <fullName evidence="4">Uncharacterized protein LOC103515533</fullName>
    </submittedName>
</protein>
<organism evidence="3 4">
    <name type="scientific">Diaphorina citri</name>
    <name type="common">Asian citrus psyllid</name>
    <dbReference type="NCBI Taxonomy" id="121845"/>
    <lineage>
        <taxon>Eukaryota</taxon>
        <taxon>Metazoa</taxon>
        <taxon>Ecdysozoa</taxon>
        <taxon>Arthropoda</taxon>
        <taxon>Hexapoda</taxon>
        <taxon>Insecta</taxon>
        <taxon>Pterygota</taxon>
        <taxon>Neoptera</taxon>
        <taxon>Paraneoptera</taxon>
        <taxon>Hemiptera</taxon>
        <taxon>Sternorrhyncha</taxon>
        <taxon>Psylloidea</taxon>
        <taxon>Psyllidae</taxon>
        <taxon>Diaphorininae</taxon>
        <taxon>Diaphorina</taxon>
    </lineage>
</organism>
<dbReference type="PaxDb" id="121845-A0A1S3DC05"/>
<dbReference type="GeneID" id="103515533"/>
<evidence type="ECO:0000256" key="1">
    <source>
        <dbReference type="SAM" id="MobiDB-lite"/>
    </source>
</evidence>
<proteinExistence type="predicted"/>
<feature type="region of interest" description="Disordered" evidence="1">
    <location>
        <begin position="193"/>
        <end position="239"/>
    </location>
</feature>
<gene>
    <name evidence="4" type="primary">LOC103515533</name>
</gene>
<keyword evidence="2" id="KW-0472">Membrane</keyword>
<evidence type="ECO:0000313" key="4">
    <source>
        <dbReference type="RefSeq" id="XP_008478691.1"/>
    </source>
</evidence>
<feature type="transmembrane region" description="Helical" evidence="2">
    <location>
        <begin position="290"/>
        <end position="308"/>
    </location>
</feature>
<dbReference type="RefSeq" id="XP_008478691.1">
    <property type="nucleotide sequence ID" value="XM_008480469.3"/>
</dbReference>
<accession>A0A1S3DC05</accession>
<keyword evidence="3" id="KW-1185">Reference proteome</keyword>
<name>A0A1S3DC05_DIACI</name>
<dbReference type="KEGG" id="dci:103515533"/>
<keyword evidence="2" id="KW-0812">Transmembrane</keyword>
<dbReference type="AlphaFoldDB" id="A0A1S3DC05"/>